<dbReference type="Proteomes" id="UP000052230">
    <property type="component" value="Unassembled WGS sequence"/>
</dbReference>
<feature type="transmembrane region" description="Helical" evidence="1">
    <location>
        <begin position="6"/>
        <end position="26"/>
    </location>
</feature>
<evidence type="ECO:0000313" key="4">
    <source>
        <dbReference type="Proteomes" id="UP000052230"/>
    </source>
</evidence>
<keyword evidence="4" id="KW-1185">Reference proteome</keyword>
<accession>A0A0U5BSC3</accession>
<reference evidence="3" key="2">
    <citation type="submission" date="2020-01" db="EMBL/GenBank/DDBJ databases">
        <authorList>
            <person name="Richard D."/>
        </authorList>
    </citation>
    <scope>NUCLEOTIDE SEQUENCE</scope>
    <source>
        <strain evidence="3">JP541</strain>
    </source>
</reference>
<protein>
    <submittedName>
        <fullName evidence="2">Exported protein</fullName>
    </submittedName>
</protein>
<sequence>MTVWTFLLLLLVGGAFFIVIGSVVALKLHGERAGFKENYQRFHFNKRTAIAISTARSSIKFKMASVSKTYQFSDVRSWDKHWHRSKHVGTITVNVRDIDHPSWTVKFGNEREMDKWYELIRQAVNEGLKL</sequence>
<name>A0A0U5BSC3_XANCI</name>
<dbReference type="RefSeq" id="WP_015463018.1">
    <property type="nucleotide sequence ID" value="NZ_CAVLHM010000011.1"/>
</dbReference>
<keyword evidence="1" id="KW-1133">Transmembrane helix</keyword>
<dbReference type="EMBL" id="CCXZ01000113">
    <property type="protein sequence ID" value="CEG15776.1"/>
    <property type="molecule type" value="Genomic_DNA"/>
</dbReference>
<proteinExistence type="predicted"/>
<dbReference type="KEGG" id="xcw:J162_01644"/>
<dbReference type="KEGG" id="xcf:J172_01639"/>
<dbReference type="PATRIC" id="fig|434928.28.peg.1671"/>
<dbReference type="Proteomes" id="UP000653002">
    <property type="component" value="Unassembled WGS sequence"/>
</dbReference>
<dbReference type="AlphaFoldDB" id="A0A0U5BSC3"/>
<organism evidence="2 4">
    <name type="scientific">Xanthomonas citri pv. citri</name>
    <dbReference type="NCBI Taxonomy" id="611301"/>
    <lineage>
        <taxon>Bacteria</taxon>
        <taxon>Pseudomonadati</taxon>
        <taxon>Pseudomonadota</taxon>
        <taxon>Gammaproteobacteria</taxon>
        <taxon>Lysobacterales</taxon>
        <taxon>Lysobacteraceae</taxon>
        <taxon>Xanthomonas</taxon>
    </lineage>
</organism>
<comment type="caution">
    <text evidence="2">The sequence shown here is derived from an EMBL/GenBank/DDBJ whole genome shotgun (WGS) entry which is preliminary data.</text>
</comment>
<dbReference type="KEGG" id="xcu:J159_01644"/>
<evidence type="ECO:0000313" key="3">
    <source>
        <dbReference type="EMBL" id="MBD4337721.1"/>
    </source>
</evidence>
<evidence type="ECO:0000313" key="2">
    <source>
        <dbReference type="EMBL" id="CEG15776.1"/>
    </source>
</evidence>
<evidence type="ECO:0000256" key="1">
    <source>
        <dbReference type="SAM" id="Phobius"/>
    </source>
</evidence>
<gene>
    <name evidence="3" type="ORF">GUH15_17000</name>
    <name evidence="2" type="ORF">XAC3562_210240</name>
</gene>
<keyword evidence="1" id="KW-0472">Membrane</keyword>
<reference evidence="2 4" key="1">
    <citation type="submission" date="2014-09" db="EMBL/GenBank/DDBJ databases">
        <authorList>
            <person name="Regsiter A."/>
        </authorList>
    </citation>
    <scope>NUCLEOTIDE SEQUENCE [LARGE SCALE GENOMIC DNA]</scope>
</reference>
<dbReference type="KEGG" id="xcn:J169_01644"/>
<dbReference type="KEGG" id="xcr:J163_01644"/>
<keyword evidence="1" id="KW-0812">Transmembrane</keyword>
<dbReference type="GeneID" id="66910664"/>
<dbReference type="KEGG" id="xcm:J164_01644"/>
<dbReference type="EMBL" id="JAABFR010001269">
    <property type="protein sequence ID" value="MBD4337721.1"/>
    <property type="molecule type" value="Genomic_DNA"/>
</dbReference>